<evidence type="ECO:0000313" key="5">
    <source>
        <dbReference type="Proteomes" id="UP001347796"/>
    </source>
</evidence>
<dbReference type="GO" id="GO:0008270">
    <property type="term" value="F:zinc ion binding"/>
    <property type="evidence" value="ECO:0007669"/>
    <property type="project" value="UniProtKB-KW"/>
</dbReference>
<keyword evidence="1" id="KW-0862">Zinc</keyword>
<dbReference type="InterPro" id="IPR013087">
    <property type="entry name" value="Znf_C2H2_type"/>
</dbReference>
<dbReference type="SMART" id="SM00355">
    <property type="entry name" value="ZnF_C2H2"/>
    <property type="match status" value="2"/>
</dbReference>
<protein>
    <recommendedName>
        <fullName evidence="3">C2H2-type domain-containing protein</fullName>
    </recommendedName>
</protein>
<feature type="compositionally biased region" description="Polar residues" evidence="2">
    <location>
        <begin position="403"/>
        <end position="428"/>
    </location>
</feature>
<organism evidence="4 5">
    <name type="scientific">Patella caerulea</name>
    <name type="common">Rayed Mediterranean limpet</name>
    <dbReference type="NCBI Taxonomy" id="87958"/>
    <lineage>
        <taxon>Eukaryota</taxon>
        <taxon>Metazoa</taxon>
        <taxon>Spiralia</taxon>
        <taxon>Lophotrochozoa</taxon>
        <taxon>Mollusca</taxon>
        <taxon>Gastropoda</taxon>
        <taxon>Patellogastropoda</taxon>
        <taxon>Patelloidea</taxon>
        <taxon>Patellidae</taxon>
        <taxon>Patella</taxon>
    </lineage>
</organism>
<evidence type="ECO:0000313" key="4">
    <source>
        <dbReference type="EMBL" id="KAK6190046.1"/>
    </source>
</evidence>
<evidence type="ECO:0000259" key="3">
    <source>
        <dbReference type="PROSITE" id="PS50157"/>
    </source>
</evidence>
<reference evidence="4 5" key="1">
    <citation type="submission" date="2024-01" db="EMBL/GenBank/DDBJ databases">
        <title>The genome of the rayed Mediterranean limpet Patella caerulea (Linnaeus, 1758).</title>
        <authorList>
            <person name="Anh-Thu Weber A."/>
            <person name="Halstead-Nussloch G."/>
        </authorList>
    </citation>
    <scope>NUCLEOTIDE SEQUENCE [LARGE SCALE GENOMIC DNA]</scope>
    <source>
        <strain evidence="4">AATW-2023a</strain>
        <tissue evidence="4">Whole specimen</tissue>
    </source>
</reference>
<keyword evidence="1" id="KW-0863">Zinc-finger</keyword>
<dbReference type="Pfam" id="PF00096">
    <property type="entry name" value="zf-C2H2"/>
    <property type="match status" value="1"/>
</dbReference>
<sequence>MEEKVSNHPCHRLSIPSAKLFWCRHCMQSFEDPINRWRHSKTCKTIGPSNHDKRLEQEPFALQTYVETKEKEVASQPQLVEGIGGEHVVIIKQEKTEPKSEYSCFICKRPFDSLEDMKEHVKYPCSKQQNSDYPVYIPGSGGTYVENANLEMYPNSSRHQTQRLSPRGIIQRQVVEGEIVEQSADPETGVRTFEVHSQNDDIPLSDILSRLSESGYLVAGDVESPVNQIIVVQQVDEKGQITQSEHILPPHIQIQNTEVSKSEDTVDGEMQAVVAQAEEPNPSEEITYYVTESGELIEPDFVQVKQEPRQDLYYGSYDSQSGMNILTQAAEATIGNLINQEKRKAEEELEEEENIKRSRTQCKPEEDTPYQRPPHSPKSPRGAGGASWSGGTTGTTGMTSTTVIKTENVCDNGNGEGKQQSLNTINDENQPKSSGRNKKSSKTKKRSKSASKKRCSRQETHDFFKCRICDKTFKTPQQLQKHLQFPCKVFHTRNMCQKILRPKRGGTIIPGKNIDIKKSKPVNNISQSKTKSKSKIFRKPILLLDGLRVLPNLFSERRQKPKVQKKKIVPTYTITPPRIKTIWLPNKPSLIVDDLTQKEQFLYEFGLVSRSHLLSDEIILEQNDLPIMPDINDKSPNLFAPLSISTDVHCLENSQCVNDLYFLPPVLERMDDTRCLDDEELSDEPPILSPILDIQATTHHTLDSLSKISTNSNICHNLQEPKSSISEIVSPSKTKSPNPKRHFTDLFVEASPSTDLLLLNEKSNKRGVIGRNRLTENKPIKDILMQKDVISKLADTLKKKLSPQKNFNSDSALKHDHQSSLSDSVKQRIDFSNKEENISSNNGDSHGNLSASNPVQDLSVPSSPNKGDTNYNTAVRKMNETKTFVLPIMKTNPLNSPTKINVVIYKQRSDMAHNSILSPRLADQYSIRENVGSKNSGLIIEDENTKLLMVRNMEYVESEVKRCLEAMVQEISDCPEDIAQNETKPSFGINSDEICDTLRSVDTADVKTKITTSGIRDNKQAVHVLKKSEASAEFVKNASECCKEQNDLSVSQEKSDLVSSPDDIKLSSVPKVICTLFKKDSRQNTDLNSKTTDSLNFNFMPFSKYLYDEGIVEDISNSKSTNDIWGKNLLQKTSAKHVPKVMVQYMEQVEPSLLSDKLSYVMVDEFNRRGVPKSPDYLMHKISLCEEEIVLSDSGLDDSDEMLPSLEKDTIVQTIQC</sequence>
<feature type="region of interest" description="Disordered" evidence="2">
    <location>
        <begin position="803"/>
        <end position="871"/>
    </location>
</feature>
<comment type="caution">
    <text evidence="4">The sequence shown here is derived from an EMBL/GenBank/DDBJ whole genome shotgun (WGS) entry which is preliminary data.</text>
</comment>
<feature type="domain" description="C2H2-type" evidence="3">
    <location>
        <begin position="464"/>
        <end position="492"/>
    </location>
</feature>
<feature type="compositionally biased region" description="Basic and acidic residues" evidence="2">
    <location>
        <begin position="825"/>
        <end position="837"/>
    </location>
</feature>
<dbReference type="PROSITE" id="PS50157">
    <property type="entry name" value="ZINC_FINGER_C2H2_2"/>
    <property type="match status" value="1"/>
</dbReference>
<evidence type="ECO:0000256" key="2">
    <source>
        <dbReference type="SAM" id="MobiDB-lite"/>
    </source>
</evidence>
<keyword evidence="1" id="KW-0479">Metal-binding</keyword>
<name>A0AAN8K6X0_PATCE</name>
<accession>A0AAN8K6X0</accession>
<dbReference type="EMBL" id="JAZGQO010000002">
    <property type="protein sequence ID" value="KAK6190046.1"/>
    <property type="molecule type" value="Genomic_DNA"/>
</dbReference>
<evidence type="ECO:0000256" key="1">
    <source>
        <dbReference type="PROSITE-ProRule" id="PRU00042"/>
    </source>
</evidence>
<feature type="region of interest" description="Disordered" evidence="2">
    <location>
        <begin position="345"/>
        <end position="456"/>
    </location>
</feature>
<feature type="compositionally biased region" description="Gly residues" evidence="2">
    <location>
        <begin position="382"/>
        <end position="394"/>
    </location>
</feature>
<dbReference type="Proteomes" id="UP001347796">
    <property type="component" value="Unassembled WGS sequence"/>
</dbReference>
<proteinExistence type="predicted"/>
<gene>
    <name evidence="4" type="ORF">SNE40_001990</name>
</gene>
<dbReference type="AlphaFoldDB" id="A0AAN8K6X0"/>
<keyword evidence="5" id="KW-1185">Reference proteome</keyword>
<feature type="compositionally biased region" description="Basic residues" evidence="2">
    <location>
        <begin position="435"/>
        <end position="455"/>
    </location>
</feature>
<feature type="compositionally biased region" description="Polar residues" evidence="2">
    <location>
        <begin position="838"/>
        <end position="871"/>
    </location>
</feature>